<dbReference type="GO" id="GO:0043758">
    <property type="term" value="F:acetate-CoA ligase (ADP-forming) activity"/>
    <property type="evidence" value="ECO:0007669"/>
    <property type="project" value="InterPro"/>
</dbReference>
<gene>
    <name evidence="2" type="ORF">NCTC10661_06385</name>
</gene>
<evidence type="ECO:0000259" key="1">
    <source>
        <dbReference type="SMART" id="SM00881"/>
    </source>
</evidence>
<organism evidence="2 3">
    <name type="scientific">Burkholderia cepacia</name>
    <name type="common">Pseudomonas cepacia</name>
    <dbReference type="NCBI Taxonomy" id="292"/>
    <lineage>
        <taxon>Bacteria</taxon>
        <taxon>Pseudomonadati</taxon>
        <taxon>Pseudomonadota</taxon>
        <taxon>Betaproteobacteria</taxon>
        <taxon>Burkholderiales</taxon>
        <taxon>Burkholderiaceae</taxon>
        <taxon>Burkholderia</taxon>
        <taxon>Burkholderia cepacia complex</taxon>
    </lineage>
</organism>
<protein>
    <submittedName>
        <fullName evidence="2">CoA-binding protein</fullName>
    </submittedName>
</protein>
<dbReference type="InterPro" id="IPR032875">
    <property type="entry name" value="Succ_CoA_lig_flav_dom"/>
</dbReference>
<dbReference type="Gene3D" id="3.40.50.261">
    <property type="entry name" value="Succinyl-CoA synthetase domains"/>
    <property type="match status" value="2"/>
</dbReference>
<sequence length="691" mass="73765">MDRQAFEKFIEPRSVAIVGASPQPGSPRNSLVRVLLKHGFDGTVYPVSPNHAEVEGLKAYPSVAELPEVPDVALVITPAHTVPGVIAECGEKGIRSAIVFSSGFEETEAGKEHAQRLAEAAREHGVAVIGANCQGVWSVRRRVMMTFGSAAMSLPALKHAPIAVVSQSGALAGAIGNFLQSNGIGCSYIVSVGNETCADALDVLEHIVEQEDVRVVALYIEGLDEASRIVRIAERARERGVQIVALKAGRSTIGQQATASHTGKIASAHAVYADVLEQAGVITVDSLIDAMSAVEVLAYLPSPRVSGDRQGGLAVLSSSGGAGALLADHSSEYGISMAEFGLQTAAELERVLPAFARTANPVDLTGQIQSVPTLFRDTCFAIEAEPRAEALIVQFASSGRRYLEPNAEVFKKVAQSMPVVLSFIGELPDHEARRSFREAGVLLVADPSHAMKALSLLYKRTRMLSLPRSEIRTPLASRAAPQDWTQTMRFCAESGMTPAKWAVLGPEDRASDACAGMAYPLVVKVLPSECEHKTELGLVKLRVQTAEEVDACAREFRERVGRPDMGVLVQEMISDGVEIVVSCMRQTDFGPIISIGSGGVAVELYRDMSHLALPVTADQVRQALRKLKLWTLLEGFRGKPAADLDALVAAAVRFGDMFLASPAIQEFEINPVIVKSRGRGLGAVDALVTVQ</sequence>
<name>A0AAE8T6G4_BURCE</name>
<dbReference type="Pfam" id="PF13607">
    <property type="entry name" value="Succ_CoA_lig"/>
    <property type="match status" value="1"/>
</dbReference>
<dbReference type="SUPFAM" id="SSF51735">
    <property type="entry name" value="NAD(P)-binding Rossmann-fold domains"/>
    <property type="match status" value="1"/>
</dbReference>
<dbReference type="InterPro" id="IPR016102">
    <property type="entry name" value="Succinyl-CoA_synth-like"/>
</dbReference>
<dbReference type="Pfam" id="PF19045">
    <property type="entry name" value="Ligase_CoA_2"/>
    <property type="match status" value="1"/>
</dbReference>
<comment type="caution">
    <text evidence="2">The sequence shown here is derived from an EMBL/GenBank/DDBJ whole genome shotgun (WGS) entry which is preliminary data.</text>
</comment>
<dbReference type="EMBL" id="UARD01000048">
    <property type="protein sequence ID" value="SQA58978.1"/>
    <property type="molecule type" value="Genomic_DNA"/>
</dbReference>
<dbReference type="Gene3D" id="3.30.470.20">
    <property type="entry name" value="ATP-grasp fold, B domain"/>
    <property type="match status" value="1"/>
</dbReference>
<evidence type="ECO:0000313" key="2">
    <source>
        <dbReference type="EMBL" id="SQA58978.1"/>
    </source>
</evidence>
<dbReference type="Pfam" id="PF13549">
    <property type="entry name" value="ATP-grasp_5"/>
    <property type="match status" value="1"/>
</dbReference>
<dbReference type="InterPro" id="IPR043938">
    <property type="entry name" value="Ligase_CoA_dom"/>
</dbReference>
<dbReference type="SUPFAM" id="SSF52210">
    <property type="entry name" value="Succinyl-CoA synthetase domains"/>
    <property type="match status" value="2"/>
</dbReference>
<reference evidence="2 3" key="1">
    <citation type="submission" date="2018-06" db="EMBL/GenBank/DDBJ databases">
        <authorList>
            <consortium name="Pathogen Informatics"/>
            <person name="Doyle S."/>
        </authorList>
    </citation>
    <scope>NUCLEOTIDE SEQUENCE [LARGE SCALE GENOMIC DNA]</scope>
    <source>
        <strain evidence="2 3">NCTC10661</strain>
    </source>
</reference>
<dbReference type="GO" id="GO:0005524">
    <property type="term" value="F:ATP binding"/>
    <property type="evidence" value="ECO:0007669"/>
    <property type="project" value="InterPro"/>
</dbReference>
<dbReference type="InterPro" id="IPR013815">
    <property type="entry name" value="ATP_grasp_subdomain_1"/>
</dbReference>
<feature type="domain" description="CoA-binding" evidence="1">
    <location>
        <begin position="9"/>
        <end position="104"/>
    </location>
</feature>
<dbReference type="Gene3D" id="3.30.1490.20">
    <property type="entry name" value="ATP-grasp fold, A domain"/>
    <property type="match status" value="1"/>
</dbReference>
<dbReference type="Pfam" id="PF13380">
    <property type="entry name" value="CoA_binding_2"/>
    <property type="match status" value="1"/>
</dbReference>
<dbReference type="AlphaFoldDB" id="A0AAE8T6G4"/>
<dbReference type="Gene3D" id="3.40.50.720">
    <property type="entry name" value="NAD(P)-binding Rossmann-like Domain"/>
    <property type="match status" value="1"/>
</dbReference>
<dbReference type="Proteomes" id="UP000250416">
    <property type="component" value="Unassembled WGS sequence"/>
</dbReference>
<dbReference type="InterPro" id="IPR003781">
    <property type="entry name" value="CoA-bd"/>
</dbReference>
<dbReference type="SMART" id="SM00881">
    <property type="entry name" value="CoA_binding"/>
    <property type="match status" value="1"/>
</dbReference>
<dbReference type="PANTHER" id="PTHR42793:SF1">
    <property type="entry name" value="PEPTIDYL-LYSINE N-ACETYLTRANSFERASE PATZ"/>
    <property type="match status" value="1"/>
</dbReference>
<evidence type="ECO:0000313" key="3">
    <source>
        <dbReference type="Proteomes" id="UP000250416"/>
    </source>
</evidence>
<dbReference type="RefSeq" id="WP_081057364.1">
    <property type="nucleotide sequence ID" value="NZ_CADEUP010000007.1"/>
</dbReference>
<accession>A0AAE8T6G4</accession>
<dbReference type="InterPro" id="IPR036291">
    <property type="entry name" value="NAD(P)-bd_dom_sf"/>
</dbReference>
<dbReference type="PANTHER" id="PTHR42793">
    <property type="entry name" value="COA BINDING DOMAIN CONTAINING PROTEIN"/>
    <property type="match status" value="1"/>
</dbReference>
<proteinExistence type="predicted"/>
<dbReference type="SUPFAM" id="SSF56059">
    <property type="entry name" value="Glutathione synthetase ATP-binding domain-like"/>
    <property type="match status" value="1"/>
</dbReference>